<evidence type="ECO:0000256" key="3">
    <source>
        <dbReference type="ARBA" id="ARBA00004763"/>
    </source>
</evidence>
<keyword evidence="7" id="KW-0460">Magnesium</keyword>
<keyword evidence="6" id="KW-0479">Metal-binding</keyword>
<dbReference type="CDD" id="cd00739">
    <property type="entry name" value="DHPS"/>
    <property type="match status" value="1"/>
</dbReference>
<evidence type="ECO:0000256" key="8">
    <source>
        <dbReference type="ARBA" id="ARBA00022909"/>
    </source>
</evidence>
<keyword evidence="8" id="KW-0289">Folate biosynthesis</keyword>
<comment type="pathway">
    <text evidence="3">Cofactor biosynthesis; tetrahydrofolate biosynthesis; 7,8-dihydrofolate from 2-amino-4-hydroxy-6-hydroxymethyl-7,8-dihydropteridine diphosphate and 4-aminobenzoate: step 1/2.</text>
</comment>
<evidence type="ECO:0000256" key="4">
    <source>
        <dbReference type="ARBA" id="ARBA00012458"/>
    </source>
</evidence>
<dbReference type="PANTHER" id="PTHR20941:SF1">
    <property type="entry name" value="FOLIC ACID SYNTHESIS PROTEIN FOL1"/>
    <property type="match status" value="1"/>
</dbReference>
<dbReference type="Gene3D" id="3.20.20.20">
    <property type="entry name" value="Dihydropteroate synthase-like"/>
    <property type="match status" value="1"/>
</dbReference>
<protein>
    <recommendedName>
        <fullName evidence="4">dihydropteroate synthase</fullName>
        <ecNumber evidence="4">2.5.1.15</ecNumber>
    </recommendedName>
</protein>
<proteinExistence type="predicted"/>
<comment type="cofactor">
    <cofactor evidence="2">
        <name>Mg(2+)</name>
        <dbReference type="ChEBI" id="CHEBI:18420"/>
    </cofactor>
</comment>
<dbReference type="Proteomes" id="UP001595711">
    <property type="component" value="Unassembled WGS sequence"/>
</dbReference>
<dbReference type="RefSeq" id="WP_379721723.1">
    <property type="nucleotide sequence ID" value="NZ_JBHRYJ010000001.1"/>
</dbReference>
<dbReference type="GO" id="GO:0004156">
    <property type="term" value="F:dihydropteroate synthase activity"/>
    <property type="evidence" value="ECO:0007669"/>
    <property type="project" value="UniProtKB-EC"/>
</dbReference>
<comment type="caution">
    <text evidence="10">The sequence shown here is derived from an EMBL/GenBank/DDBJ whole genome shotgun (WGS) entry which is preliminary data.</text>
</comment>
<evidence type="ECO:0000256" key="7">
    <source>
        <dbReference type="ARBA" id="ARBA00022842"/>
    </source>
</evidence>
<dbReference type="InterPro" id="IPR011005">
    <property type="entry name" value="Dihydropteroate_synth-like_sf"/>
</dbReference>
<dbReference type="InterPro" id="IPR000489">
    <property type="entry name" value="Pterin-binding_dom"/>
</dbReference>
<dbReference type="InterPro" id="IPR006390">
    <property type="entry name" value="DHP_synth_dom"/>
</dbReference>
<comment type="catalytic activity">
    <reaction evidence="1">
        <text>(7,8-dihydropterin-6-yl)methyl diphosphate + 4-aminobenzoate = 7,8-dihydropteroate + diphosphate</text>
        <dbReference type="Rhea" id="RHEA:19949"/>
        <dbReference type="ChEBI" id="CHEBI:17836"/>
        <dbReference type="ChEBI" id="CHEBI:17839"/>
        <dbReference type="ChEBI" id="CHEBI:33019"/>
        <dbReference type="ChEBI" id="CHEBI:72950"/>
        <dbReference type="EC" id="2.5.1.15"/>
    </reaction>
</comment>
<dbReference type="NCBIfam" id="TIGR01496">
    <property type="entry name" value="DHPS"/>
    <property type="match status" value="1"/>
</dbReference>
<dbReference type="PROSITE" id="PS00793">
    <property type="entry name" value="DHPS_2"/>
    <property type="match status" value="1"/>
</dbReference>
<sequence>MMTRVFRSAPLPPLPGLDPDAARPVVMGIVNVSDDSFSGDSLKGDAGRAIQQARAQVAAGAAMVDLGAESTRPGAAPVSVQQEIDRLLPVLEGLRDLGKPVSVDTRHAATMRAVAAAGAAILNDISALEGEGSLAAAAASGLPIVLMHMQGEPGTMQSAPQYDDVVAEVLAYLESRIAACAAAGIARAKIILDPGIGFGKTVAHNLALLRALPRFHGLGCPLLIGVSRKSFIGAIAHEPDPARRLPGSLAVALHAATRGAAILRVHDVPETVQALALWHAISGPESGGNPAVQKS</sequence>
<dbReference type="InterPro" id="IPR045031">
    <property type="entry name" value="DHP_synth-like"/>
</dbReference>
<reference evidence="11" key="1">
    <citation type="journal article" date="2019" name="Int. J. Syst. Evol. Microbiol.">
        <title>The Global Catalogue of Microorganisms (GCM) 10K type strain sequencing project: providing services to taxonomists for standard genome sequencing and annotation.</title>
        <authorList>
            <consortium name="The Broad Institute Genomics Platform"/>
            <consortium name="The Broad Institute Genome Sequencing Center for Infectious Disease"/>
            <person name="Wu L."/>
            <person name="Ma J."/>
        </authorList>
    </citation>
    <scope>NUCLEOTIDE SEQUENCE [LARGE SCALE GENOMIC DNA]</scope>
    <source>
        <strain evidence="11">KCTC 42182</strain>
    </source>
</reference>
<dbReference type="EC" id="2.5.1.15" evidence="4"/>
<dbReference type="SUPFAM" id="SSF51717">
    <property type="entry name" value="Dihydropteroate synthetase-like"/>
    <property type="match status" value="1"/>
</dbReference>
<dbReference type="PROSITE" id="PS50972">
    <property type="entry name" value="PTERIN_BINDING"/>
    <property type="match status" value="1"/>
</dbReference>
<evidence type="ECO:0000256" key="5">
    <source>
        <dbReference type="ARBA" id="ARBA00022679"/>
    </source>
</evidence>
<evidence type="ECO:0000313" key="10">
    <source>
        <dbReference type="EMBL" id="MFC3674549.1"/>
    </source>
</evidence>
<dbReference type="Pfam" id="PF00809">
    <property type="entry name" value="Pterin_bind"/>
    <property type="match status" value="1"/>
</dbReference>
<evidence type="ECO:0000259" key="9">
    <source>
        <dbReference type="PROSITE" id="PS50972"/>
    </source>
</evidence>
<keyword evidence="11" id="KW-1185">Reference proteome</keyword>
<evidence type="ECO:0000256" key="6">
    <source>
        <dbReference type="ARBA" id="ARBA00022723"/>
    </source>
</evidence>
<evidence type="ECO:0000256" key="2">
    <source>
        <dbReference type="ARBA" id="ARBA00001946"/>
    </source>
</evidence>
<name>A0ABV7VAQ6_9PROT</name>
<dbReference type="PANTHER" id="PTHR20941">
    <property type="entry name" value="FOLATE SYNTHESIS PROTEINS"/>
    <property type="match status" value="1"/>
</dbReference>
<accession>A0ABV7VAQ6</accession>
<dbReference type="EMBL" id="JBHRYJ010000001">
    <property type="protein sequence ID" value="MFC3674549.1"/>
    <property type="molecule type" value="Genomic_DNA"/>
</dbReference>
<evidence type="ECO:0000313" key="11">
    <source>
        <dbReference type="Proteomes" id="UP001595711"/>
    </source>
</evidence>
<gene>
    <name evidence="10" type="primary">folP</name>
    <name evidence="10" type="ORF">ACFOOQ_03280</name>
</gene>
<organism evidence="10 11">
    <name type="scientific">Ferrovibrio xuzhouensis</name>
    <dbReference type="NCBI Taxonomy" id="1576914"/>
    <lineage>
        <taxon>Bacteria</taxon>
        <taxon>Pseudomonadati</taxon>
        <taxon>Pseudomonadota</taxon>
        <taxon>Alphaproteobacteria</taxon>
        <taxon>Rhodospirillales</taxon>
        <taxon>Rhodospirillaceae</taxon>
        <taxon>Ferrovibrio</taxon>
    </lineage>
</organism>
<evidence type="ECO:0000256" key="1">
    <source>
        <dbReference type="ARBA" id="ARBA00000012"/>
    </source>
</evidence>
<keyword evidence="5 10" id="KW-0808">Transferase</keyword>
<feature type="domain" description="Pterin-binding" evidence="9">
    <location>
        <begin position="24"/>
        <end position="276"/>
    </location>
</feature>